<sequence length="48" mass="5352">MTKESALKLFGISKIPFWVEVKVSIQSINAAAIQCNHIMAPGQERPLR</sequence>
<dbReference type="AlphaFoldDB" id="A0A2T5YPW9"/>
<protein>
    <submittedName>
        <fullName evidence="1">Uncharacterized protein</fullName>
    </submittedName>
</protein>
<dbReference type="Proteomes" id="UP000244225">
    <property type="component" value="Unassembled WGS sequence"/>
</dbReference>
<name>A0A2T5YPW9_9BACT</name>
<proteinExistence type="predicted"/>
<organism evidence="1 2">
    <name type="scientific">Pontibacter mucosus</name>
    <dbReference type="NCBI Taxonomy" id="1649266"/>
    <lineage>
        <taxon>Bacteria</taxon>
        <taxon>Pseudomonadati</taxon>
        <taxon>Bacteroidota</taxon>
        <taxon>Cytophagia</taxon>
        <taxon>Cytophagales</taxon>
        <taxon>Hymenobacteraceae</taxon>
        <taxon>Pontibacter</taxon>
    </lineage>
</organism>
<comment type="caution">
    <text evidence="1">The sequence shown here is derived from an EMBL/GenBank/DDBJ whole genome shotgun (WGS) entry which is preliminary data.</text>
</comment>
<accession>A0A2T5YPW9</accession>
<dbReference type="EMBL" id="QBKI01000002">
    <property type="protein sequence ID" value="PTX21353.1"/>
    <property type="molecule type" value="Genomic_DNA"/>
</dbReference>
<evidence type="ECO:0000313" key="1">
    <source>
        <dbReference type="EMBL" id="PTX21353.1"/>
    </source>
</evidence>
<evidence type="ECO:0000313" key="2">
    <source>
        <dbReference type="Proteomes" id="UP000244225"/>
    </source>
</evidence>
<reference evidence="1 2" key="1">
    <citation type="submission" date="2018-04" db="EMBL/GenBank/DDBJ databases">
        <title>Genomic Encyclopedia of Archaeal and Bacterial Type Strains, Phase II (KMG-II): from individual species to whole genera.</title>
        <authorList>
            <person name="Goeker M."/>
        </authorList>
    </citation>
    <scope>NUCLEOTIDE SEQUENCE [LARGE SCALE GENOMIC DNA]</scope>
    <source>
        <strain evidence="1 2">DSM 100162</strain>
    </source>
</reference>
<gene>
    <name evidence="1" type="ORF">C8N40_102329</name>
</gene>
<keyword evidence="2" id="KW-1185">Reference proteome</keyword>